<organism evidence="1">
    <name type="scientific">hydrothermal vent metagenome</name>
    <dbReference type="NCBI Taxonomy" id="652676"/>
    <lineage>
        <taxon>unclassified sequences</taxon>
        <taxon>metagenomes</taxon>
        <taxon>ecological metagenomes</taxon>
    </lineage>
</organism>
<dbReference type="EMBL" id="UOGB01000073">
    <property type="protein sequence ID" value="VAX16948.1"/>
    <property type="molecule type" value="Genomic_DNA"/>
</dbReference>
<evidence type="ECO:0000313" key="1">
    <source>
        <dbReference type="EMBL" id="VAX16948.1"/>
    </source>
</evidence>
<dbReference type="AlphaFoldDB" id="A0A3B1BZM6"/>
<proteinExistence type="predicted"/>
<sequence>MAVAGGPGGTIRIDPATGKKSFRDESSIFLTENLSAPAFFLRSMITGSAPTFDGIKSTSIKGRLHVVKTINPRMDFYYTNRLEKIIYHPADGWPARLVLGPMADGPVTPFVAEAKLSYGKLTIAIRWEKVIQGSGFEDGFFEFDEPI</sequence>
<gene>
    <name evidence="1" type="ORF">MNBD_NITROSPINAE03-1906</name>
</gene>
<accession>A0A3B1BZM6</accession>
<name>A0A3B1BZM6_9ZZZZ</name>
<protein>
    <submittedName>
        <fullName evidence="1">Uncharacterized protein</fullName>
    </submittedName>
</protein>
<reference evidence="1" key="1">
    <citation type="submission" date="2018-06" db="EMBL/GenBank/DDBJ databases">
        <authorList>
            <person name="Zhirakovskaya E."/>
        </authorList>
    </citation>
    <scope>NUCLEOTIDE SEQUENCE</scope>
</reference>